<dbReference type="Proteomes" id="UP000075884">
    <property type="component" value="Unassembled WGS sequence"/>
</dbReference>
<organism evidence="2 3">
    <name type="scientific">Anopheles dirus</name>
    <dbReference type="NCBI Taxonomy" id="7168"/>
    <lineage>
        <taxon>Eukaryota</taxon>
        <taxon>Metazoa</taxon>
        <taxon>Ecdysozoa</taxon>
        <taxon>Arthropoda</taxon>
        <taxon>Hexapoda</taxon>
        <taxon>Insecta</taxon>
        <taxon>Pterygota</taxon>
        <taxon>Neoptera</taxon>
        <taxon>Endopterygota</taxon>
        <taxon>Diptera</taxon>
        <taxon>Nematocera</taxon>
        <taxon>Culicoidea</taxon>
        <taxon>Culicidae</taxon>
        <taxon>Anophelinae</taxon>
        <taxon>Anopheles</taxon>
    </lineage>
</organism>
<evidence type="ECO:0000313" key="2">
    <source>
        <dbReference type="EnsemblMetazoa" id="ADIR014272-PA"/>
    </source>
</evidence>
<proteinExistence type="predicted"/>
<keyword evidence="3" id="KW-1185">Reference proteome</keyword>
<dbReference type="AlphaFoldDB" id="A0A182NWK3"/>
<evidence type="ECO:0000313" key="3">
    <source>
        <dbReference type="Proteomes" id="UP000075884"/>
    </source>
</evidence>
<reference evidence="2" key="2">
    <citation type="submission" date="2020-05" db="UniProtKB">
        <authorList>
            <consortium name="EnsemblMetazoa"/>
        </authorList>
    </citation>
    <scope>IDENTIFICATION</scope>
    <source>
        <strain evidence="2">WRAIR2</strain>
    </source>
</reference>
<dbReference type="EnsemblMetazoa" id="ADIR014272-RA">
    <property type="protein sequence ID" value="ADIR014272-PA"/>
    <property type="gene ID" value="ADIR014272"/>
</dbReference>
<protein>
    <submittedName>
        <fullName evidence="2">Uncharacterized protein</fullName>
    </submittedName>
</protein>
<accession>A0A182NWK3</accession>
<evidence type="ECO:0000256" key="1">
    <source>
        <dbReference type="SAM" id="MobiDB-lite"/>
    </source>
</evidence>
<feature type="region of interest" description="Disordered" evidence="1">
    <location>
        <begin position="1"/>
        <end position="47"/>
    </location>
</feature>
<dbReference type="VEuPathDB" id="VectorBase:ADIR014272"/>
<reference evidence="3" key="1">
    <citation type="submission" date="2013-03" db="EMBL/GenBank/DDBJ databases">
        <title>The Genome Sequence of Anopheles dirus WRAIR2.</title>
        <authorList>
            <consortium name="The Broad Institute Genomics Platform"/>
            <person name="Neafsey D.E."/>
            <person name="Walton C."/>
            <person name="Walker B."/>
            <person name="Young S.K."/>
            <person name="Zeng Q."/>
            <person name="Gargeya S."/>
            <person name="Fitzgerald M."/>
            <person name="Haas B."/>
            <person name="Abouelleil A."/>
            <person name="Allen A.W."/>
            <person name="Alvarado L."/>
            <person name="Arachchi H.M."/>
            <person name="Berlin A.M."/>
            <person name="Chapman S.B."/>
            <person name="Gainer-Dewar J."/>
            <person name="Goldberg J."/>
            <person name="Griggs A."/>
            <person name="Gujja S."/>
            <person name="Hansen M."/>
            <person name="Howarth C."/>
            <person name="Imamovic A."/>
            <person name="Ireland A."/>
            <person name="Larimer J."/>
            <person name="McCowan C."/>
            <person name="Murphy C."/>
            <person name="Pearson M."/>
            <person name="Poon T.W."/>
            <person name="Priest M."/>
            <person name="Roberts A."/>
            <person name="Saif S."/>
            <person name="Shea T."/>
            <person name="Sisk P."/>
            <person name="Sykes S."/>
            <person name="Wortman J."/>
            <person name="Nusbaum C."/>
            <person name="Birren B."/>
        </authorList>
    </citation>
    <scope>NUCLEOTIDE SEQUENCE [LARGE SCALE GENOMIC DNA]</scope>
    <source>
        <strain evidence="3">WRAIR2</strain>
    </source>
</reference>
<sequence length="47" mass="4718">MGCCCSSSDSQDITPVPDRPQAEGFPPATAFGGGDDGVNPAFTNENG</sequence>
<name>A0A182NWK3_9DIPT</name>